<dbReference type="VEuPathDB" id="ToxoDB:EMWEY_00056060"/>
<name>U6M4N7_EIMMA</name>
<dbReference type="GeneID" id="25339592"/>
<proteinExistence type="predicted"/>
<sequence>MGYQSEINIAMGRVSMIRDFFDGLAHHGTIVGMRGATQWRTRMLPAEGAFEMHVRGGNEQMNLLSVPKTIVSSKAKIVE</sequence>
<dbReference type="EMBL" id="HG720161">
    <property type="protein sequence ID" value="CDJ59182.1"/>
    <property type="molecule type" value="Genomic_DNA"/>
</dbReference>
<gene>
    <name evidence="1" type="ORF">EMWEY_00056060</name>
</gene>
<dbReference type="Proteomes" id="UP000030763">
    <property type="component" value="Unassembled WGS sequence"/>
</dbReference>
<keyword evidence="2" id="KW-1185">Reference proteome</keyword>
<reference evidence="1" key="2">
    <citation type="submission" date="2013-10" db="EMBL/GenBank/DDBJ databases">
        <authorList>
            <person name="Aslett M."/>
        </authorList>
    </citation>
    <scope>NUCLEOTIDE SEQUENCE [LARGE SCALE GENOMIC DNA]</scope>
    <source>
        <strain evidence="1">Weybridge</strain>
    </source>
</reference>
<accession>U6M4N7</accession>
<organism evidence="1 2">
    <name type="scientific">Eimeria maxima</name>
    <name type="common">Coccidian parasite</name>
    <dbReference type="NCBI Taxonomy" id="5804"/>
    <lineage>
        <taxon>Eukaryota</taxon>
        <taxon>Sar</taxon>
        <taxon>Alveolata</taxon>
        <taxon>Apicomplexa</taxon>
        <taxon>Conoidasida</taxon>
        <taxon>Coccidia</taxon>
        <taxon>Eucoccidiorida</taxon>
        <taxon>Eimeriorina</taxon>
        <taxon>Eimeriidae</taxon>
        <taxon>Eimeria</taxon>
    </lineage>
</organism>
<protein>
    <submittedName>
        <fullName evidence="1">Uncharacterized protein</fullName>
    </submittedName>
</protein>
<dbReference type="AlphaFoldDB" id="U6M4N7"/>
<reference evidence="1" key="1">
    <citation type="submission" date="2013-10" db="EMBL/GenBank/DDBJ databases">
        <title>Genomic analysis of the causative agents of coccidiosis in chickens.</title>
        <authorList>
            <person name="Reid A.J."/>
            <person name="Blake D."/>
            <person name="Billington K."/>
            <person name="Browne H."/>
            <person name="Dunn M."/>
            <person name="Hung S."/>
            <person name="Kawahara F."/>
            <person name="Miranda-Saavedra D."/>
            <person name="Mourier T."/>
            <person name="Nagra H."/>
            <person name="Otto T.D."/>
            <person name="Rawlings N."/>
            <person name="Sanchez A."/>
            <person name="Sanders M."/>
            <person name="Subramaniam C."/>
            <person name="Tay Y."/>
            <person name="Dear P."/>
            <person name="Doerig C."/>
            <person name="Gruber A."/>
            <person name="Parkinson J."/>
            <person name="Shirley M."/>
            <person name="Wan K.L."/>
            <person name="Berriman M."/>
            <person name="Tomley F."/>
            <person name="Pain A."/>
        </authorList>
    </citation>
    <scope>NUCLEOTIDE SEQUENCE [LARGE SCALE GENOMIC DNA]</scope>
    <source>
        <strain evidence="1">Weybridge</strain>
    </source>
</reference>
<dbReference type="RefSeq" id="XP_013335830.1">
    <property type="nucleotide sequence ID" value="XM_013480376.1"/>
</dbReference>
<evidence type="ECO:0000313" key="1">
    <source>
        <dbReference type="EMBL" id="CDJ59182.1"/>
    </source>
</evidence>
<evidence type="ECO:0000313" key="2">
    <source>
        <dbReference type="Proteomes" id="UP000030763"/>
    </source>
</evidence>